<protein>
    <submittedName>
        <fullName evidence="7">N-acetyl-gamma-glutamyl-phosphate reductase</fullName>
    </submittedName>
</protein>
<evidence type="ECO:0000256" key="3">
    <source>
        <dbReference type="ARBA" id="ARBA00022605"/>
    </source>
</evidence>
<dbReference type="Pfam" id="PF01118">
    <property type="entry name" value="Semialdhyde_dh"/>
    <property type="match status" value="1"/>
</dbReference>
<dbReference type="GO" id="GO:0005737">
    <property type="term" value="C:cytoplasm"/>
    <property type="evidence" value="ECO:0007669"/>
    <property type="project" value="InterPro"/>
</dbReference>
<dbReference type="InterPro" id="IPR000534">
    <property type="entry name" value="Semialdehyde_DH_NAD-bd"/>
</dbReference>
<dbReference type="InterPro" id="IPR010136">
    <property type="entry name" value="AGPR_type-2"/>
</dbReference>
<dbReference type="CDD" id="cd23935">
    <property type="entry name" value="AGPR_2_C"/>
    <property type="match status" value="1"/>
</dbReference>
<name>A0A1G6K751_9FIRM</name>
<keyword evidence="8" id="KW-1185">Reference proteome</keyword>
<sequence length="307" mass="33159">MTKVFIDGSSGTTGLRIRERLCTRKDIELIALDEAHRKDAEARRDAFQKADVAFLCLPDAAAVEAVELAADSGAVIIDTSTAHRTAAGWTYGMPELTGYKDKIAKAKRIANPGCHASGFIALVAPLVEQGLLARDAMLTCFSLTGYSGGGKNMIAEYEDPQRSPLLNAPRQYALGQMHKHLKEMNAICGLENAPVFCPIVADFYSGMEVTVSLFKKDLQGSLADVRRTYASYYTGPLIHFKETVDENGFLSAAAFTGRDDMEITVTGNEDRILLVSRFDNLGKGASGAAIQNMNIVLGLPETTGLEI</sequence>
<gene>
    <name evidence="7" type="ORF">SAMN04487864_104102</name>
</gene>
<dbReference type="PANTHER" id="PTHR32338:SF10">
    <property type="entry name" value="N-ACETYL-GAMMA-GLUTAMYL-PHOSPHATE REDUCTASE, CHLOROPLASTIC-RELATED"/>
    <property type="match status" value="1"/>
</dbReference>
<evidence type="ECO:0000256" key="1">
    <source>
        <dbReference type="ARBA" id="ARBA00022490"/>
    </source>
</evidence>
<evidence type="ECO:0000256" key="4">
    <source>
        <dbReference type="ARBA" id="ARBA00022857"/>
    </source>
</evidence>
<dbReference type="NCBIfam" id="TIGR01851">
    <property type="entry name" value="argC_other"/>
    <property type="match status" value="1"/>
</dbReference>
<dbReference type="SMART" id="SM00859">
    <property type="entry name" value="Semialdhyde_dh"/>
    <property type="match status" value="1"/>
</dbReference>
<dbReference type="Gene3D" id="3.40.50.720">
    <property type="entry name" value="NAD(P)-binding Rossmann-like Domain"/>
    <property type="match status" value="1"/>
</dbReference>
<keyword evidence="4" id="KW-0521">NADP</keyword>
<evidence type="ECO:0000259" key="6">
    <source>
        <dbReference type="SMART" id="SM00859"/>
    </source>
</evidence>
<keyword evidence="5" id="KW-0560">Oxidoreductase</keyword>
<dbReference type="InterPro" id="IPR036291">
    <property type="entry name" value="NAD(P)-bd_dom_sf"/>
</dbReference>
<accession>A0A1G6K751</accession>
<evidence type="ECO:0000256" key="2">
    <source>
        <dbReference type="ARBA" id="ARBA00022571"/>
    </source>
</evidence>
<dbReference type="SUPFAM" id="SSF51735">
    <property type="entry name" value="NAD(P)-binding Rossmann-fold domains"/>
    <property type="match status" value="1"/>
</dbReference>
<dbReference type="GO" id="GO:0051287">
    <property type="term" value="F:NAD binding"/>
    <property type="evidence" value="ECO:0007669"/>
    <property type="project" value="InterPro"/>
</dbReference>
<evidence type="ECO:0000256" key="5">
    <source>
        <dbReference type="ARBA" id="ARBA00023002"/>
    </source>
</evidence>
<evidence type="ECO:0000313" key="8">
    <source>
        <dbReference type="Proteomes" id="UP000198943"/>
    </source>
</evidence>
<dbReference type="InterPro" id="IPR050085">
    <property type="entry name" value="AGPR"/>
</dbReference>
<dbReference type="OrthoDB" id="9801289at2"/>
<dbReference type="PANTHER" id="PTHR32338">
    <property type="entry name" value="N-ACETYL-GAMMA-GLUTAMYL-PHOSPHATE REDUCTASE, CHLOROPLASTIC-RELATED-RELATED"/>
    <property type="match status" value="1"/>
</dbReference>
<dbReference type="Pfam" id="PF22698">
    <property type="entry name" value="Semialdhyde_dhC_1"/>
    <property type="match status" value="1"/>
</dbReference>
<evidence type="ECO:0000313" key="7">
    <source>
        <dbReference type="EMBL" id="SDC26869.1"/>
    </source>
</evidence>
<dbReference type="EMBL" id="FMYW01000004">
    <property type="protein sequence ID" value="SDC26869.1"/>
    <property type="molecule type" value="Genomic_DNA"/>
</dbReference>
<reference evidence="8" key="1">
    <citation type="submission" date="2016-10" db="EMBL/GenBank/DDBJ databases">
        <authorList>
            <person name="Varghese N."/>
            <person name="Submissions S."/>
        </authorList>
    </citation>
    <scope>NUCLEOTIDE SEQUENCE [LARGE SCALE GENOMIC DNA]</scope>
    <source>
        <strain evidence="8">DSM 11005</strain>
    </source>
</reference>
<keyword evidence="3" id="KW-0028">Amino-acid biosynthesis</keyword>
<keyword evidence="2" id="KW-0055">Arginine biosynthesis</keyword>
<dbReference type="GO" id="GO:0003942">
    <property type="term" value="F:N-acetyl-gamma-glutamyl-phosphate reductase activity"/>
    <property type="evidence" value="ECO:0007669"/>
    <property type="project" value="InterPro"/>
</dbReference>
<keyword evidence="1" id="KW-0963">Cytoplasm</keyword>
<proteinExistence type="predicted"/>
<dbReference type="Gene3D" id="3.30.360.10">
    <property type="entry name" value="Dihydrodipicolinate Reductase, domain 2"/>
    <property type="match status" value="1"/>
</dbReference>
<dbReference type="Proteomes" id="UP000198943">
    <property type="component" value="Unassembled WGS sequence"/>
</dbReference>
<dbReference type="InterPro" id="IPR058924">
    <property type="entry name" value="AGPR_dimerisation_dom"/>
</dbReference>
<dbReference type="SUPFAM" id="SSF55347">
    <property type="entry name" value="Glyceraldehyde-3-phosphate dehydrogenase-like, C-terminal domain"/>
    <property type="match status" value="1"/>
</dbReference>
<feature type="domain" description="Semialdehyde dehydrogenase NAD-binding" evidence="6">
    <location>
        <begin position="3"/>
        <end position="104"/>
    </location>
</feature>
<organism evidence="7 8">
    <name type="scientific">Succiniclasticum ruminis</name>
    <dbReference type="NCBI Taxonomy" id="40841"/>
    <lineage>
        <taxon>Bacteria</taxon>
        <taxon>Bacillati</taxon>
        <taxon>Bacillota</taxon>
        <taxon>Negativicutes</taxon>
        <taxon>Acidaminococcales</taxon>
        <taxon>Acidaminococcaceae</taxon>
        <taxon>Succiniclasticum</taxon>
    </lineage>
</organism>
<dbReference type="GO" id="GO:0006526">
    <property type="term" value="P:L-arginine biosynthetic process"/>
    <property type="evidence" value="ECO:0007669"/>
    <property type="project" value="UniProtKB-KW"/>
</dbReference>
<dbReference type="RefSeq" id="WP_093729795.1">
    <property type="nucleotide sequence ID" value="NZ_FMYW01000004.1"/>
</dbReference>
<dbReference type="AlphaFoldDB" id="A0A1G6K751"/>